<feature type="active site" description="Proton acceptor" evidence="8">
    <location>
        <position position="62"/>
    </location>
</feature>
<dbReference type="Gene3D" id="3.40.50.11720">
    <property type="entry name" value="3-Deoxy-D-manno-octulosonic-acid transferase, N-terminal domain"/>
    <property type="match status" value="1"/>
</dbReference>
<dbReference type="GO" id="GO:0009244">
    <property type="term" value="P:lipopolysaccharide core region biosynthetic process"/>
    <property type="evidence" value="ECO:0007669"/>
    <property type="project" value="UniProtKB-UniRule"/>
</dbReference>
<sequence length="443" mass="49050">MIAYLLNAVYLFVALAASPWLLYGAVFKGKYRQGWAQKLLGLAPDRRGQKRCLWLHAVSVGEVNLLGVMLKRLQQQFPGREIVISTTTQTGYDLAVKKYAAHRVFFCPLDFSWAVKTAVRRVQPEMLILAELELWPNLLRAAQRSDCRTVVINGRLSENSFRGYRRLGPLARLLFQRLDLVAAQSKDYADRFRSLGAPQVEVTGSLKFDGAQLNPENAQTQQLRQLAGYQNNQIVFLAGSTQRGEEALAIEVYQRLLPRFPELRLILVPRHPDRFDEVADLLENSSLDWRRRSTLEPAGKHAAPGVLLVDTIGELGGWWGVAKIAYVGGSLGSRGGQNMVEPAAYGAAVSFGPNTRNFRDIVKMMLQYDAAVVVRNADGLTRFVEHCLGDDCYRQQQGERAQQLVAAQQGAADATLRLLKPYALRANPSGAAADGGKTGKKAA</sequence>
<evidence type="ECO:0000256" key="6">
    <source>
        <dbReference type="ARBA" id="ARBA00031445"/>
    </source>
</evidence>
<name>A0A518DWF3_9BACT</name>
<evidence type="ECO:0000256" key="1">
    <source>
        <dbReference type="ARBA" id="ARBA00004713"/>
    </source>
</evidence>
<dbReference type="KEGG" id="lcre:Pla8534_39850"/>
<keyword evidence="12" id="KW-0328">Glycosyltransferase</keyword>
<comment type="pathway">
    <text evidence="1 10">Bacterial outer membrane biogenesis; LPS core biosynthesis.</text>
</comment>
<evidence type="ECO:0000259" key="11">
    <source>
        <dbReference type="Pfam" id="PF04413"/>
    </source>
</evidence>
<dbReference type="InterPro" id="IPR007507">
    <property type="entry name" value="Glycos_transf_N"/>
</dbReference>
<feature type="site" description="Transition state stabilizer" evidence="9">
    <location>
        <position position="131"/>
    </location>
</feature>
<evidence type="ECO:0000256" key="10">
    <source>
        <dbReference type="RuleBase" id="RU365103"/>
    </source>
</evidence>
<evidence type="ECO:0000256" key="9">
    <source>
        <dbReference type="PIRSR" id="PIRSR639901-2"/>
    </source>
</evidence>
<dbReference type="Gene3D" id="3.40.50.2000">
    <property type="entry name" value="Glycogen Phosphorylase B"/>
    <property type="match status" value="1"/>
</dbReference>
<keyword evidence="5 10" id="KW-0808">Transferase</keyword>
<organism evidence="12 13">
    <name type="scientific">Lignipirellula cremea</name>
    <dbReference type="NCBI Taxonomy" id="2528010"/>
    <lineage>
        <taxon>Bacteria</taxon>
        <taxon>Pseudomonadati</taxon>
        <taxon>Planctomycetota</taxon>
        <taxon>Planctomycetia</taxon>
        <taxon>Pirellulales</taxon>
        <taxon>Pirellulaceae</taxon>
        <taxon>Lignipirellula</taxon>
    </lineage>
</organism>
<dbReference type="GO" id="GO:0043842">
    <property type="term" value="F:Kdo transferase activity"/>
    <property type="evidence" value="ECO:0007669"/>
    <property type="project" value="UniProtKB-EC"/>
</dbReference>
<dbReference type="SUPFAM" id="SSF53756">
    <property type="entry name" value="UDP-Glycosyltransferase/glycogen phosphorylase"/>
    <property type="match status" value="1"/>
</dbReference>
<dbReference type="Pfam" id="PF04413">
    <property type="entry name" value="Glycos_transf_N"/>
    <property type="match status" value="1"/>
</dbReference>
<dbReference type="FunFam" id="3.40.50.2000:FF:000032">
    <property type="entry name" value="3-deoxy-D-manno-octulosonic acid transferase"/>
    <property type="match status" value="1"/>
</dbReference>
<evidence type="ECO:0000313" key="12">
    <source>
        <dbReference type="EMBL" id="QDU96166.1"/>
    </source>
</evidence>
<comment type="function">
    <text evidence="10">Involved in lipopolysaccharide (LPS) biosynthesis. Catalyzes the transfer of 3-deoxy-D-manno-octulosonate (Kdo) residue(s) from CMP-Kdo to lipid IV(A), the tetraacyldisaccharide-1,4'-bisphosphate precursor of lipid A.</text>
</comment>
<comment type="similarity">
    <text evidence="2">Belongs to the glycosyltransferase group 1 family. Glycosyltransferase 30 subfamily.</text>
</comment>
<keyword evidence="10" id="KW-0472">Membrane</keyword>
<dbReference type="InterPro" id="IPR039901">
    <property type="entry name" value="Kdotransferase"/>
</dbReference>
<comment type="subcellular location">
    <subcellularLocation>
        <location evidence="10">Cell membrane</location>
    </subcellularLocation>
</comment>
<dbReference type="Proteomes" id="UP000317648">
    <property type="component" value="Chromosome"/>
</dbReference>
<dbReference type="RefSeq" id="WP_231756341.1">
    <property type="nucleotide sequence ID" value="NZ_CP036433.1"/>
</dbReference>
<accession>A0A518DWF3</accession>
<dbReference type="PANTHER" id="PTHR42755">
    <property type="entry name" value="3-DEOXY-MANNO-OCTULOSONATE CYTIDYLYLTRANSFERASE"/>
    <property type="match status" value="1"/>
</dbReference>
<dbReference type="GO" id="GO:0005886">
    <property type="term" value="C:plasma membrane"/>
    <property type="evidence" value="ECO:0007669"/>
    <property type="project" value="UniProtKB-SubCell"/>
</dbReference>
<dbReference type="PANTHER" id="PTHR42755:SF1">
    <property type="entry name" value="3-DEOXY-D-MANNO-OCTULOSONIC ACID TRANSFERASE, MITOCHONDRIAL-RELATED"/>
    <property type="match status" value="1"/>
</dbReference>
<proteinExistence type="inferred from homology"/>
<evidence type="ECO:0000256" key="3">
    <source>
        <dbReference type="ARBA" id="ARBA00012621"/>
    </source>
</evidence>
<keyword evidence="10" id="KW-1003">Cell membrane</keyword>
<evidence type="ECO:0000256" key="2">
    <source>
        <dbReference type="ARBA" id="ARBA00006380"/>
    </source>
</evidence>
<keyword evidence="13" id="KW-1185">Reference proteome</keyword>
<evidence type="ECO:0000256" key="4">
    <source>
        <dbReference type="ARBA" id="ARBA00019077"/>
    </source>
</evidence>
<dbReference type="EC" id="2.4.99.12" evidence="3 10"/>
<dbReference type="EMBL" id="CP036433">
    <property type="protein sequence ID" value="QDU96166.1"/>
    <property type="molecule type" value="Genomic_DNA"/>
</dbReference>
<gene>
    <name evidence="12" type="primary">waaA</name>
    <name evidence="12" type="ORF">Pla8534_39850</name>
</gene>
<evidence type="ECO:0000256" key="7">
    <source>
        <dbReference type="ARBA" id="ARBA00049183"/>
    </source>
</evidence>
<keyword evidence="10" id="KW-0448">Lipopolysaccharide biosynthesis</keyword>
<evidence type="ECO:0000256" key="5">
    <source>
        <dbReference type="ARBA" id="ARBA00022679"/>
    </source>
</evidence>
<feature type="site" description="Transition state stabilizer" evidence="9">
    <location>
        <position position="207"/>
    </location>
</feature>
<feature type="domain" description="3-deoxy-D-manno-octulosonic-acid transferase N-terminal" evidence="11">
    <location>
        <begin position="35"/>
        <end position="209"/>
    </location>
</feature>
<evidence type="ECO:0000313" key="13">
    <source>
        <dbReference type="Proteomes" id="UP000317648"/>
    </source>
</evidence>
<dbReference type="UniPathway" id="UPA00958"/>
<dbReference type="InterPro" id="IPR038107">
    <property type="entry name" value="Glycos_transf_N_sf"/>
</dbReference>
<evidence type="ECO:0000256" key="8">
    <source>
        <dbReference type="PIRSR" id="PIRSR639901-1"/>
    </source>
</evidence>
<reference evidence="12 13" key="1">
    <citation type="submission" date="2019-02" db="EMBL/GenBank/DDBJ databases">
        <title>Deep-cultivation of Planctomycetes and their phenomic and genomic characterization uncovers novel biology.</title>
        <authorList>
            <person name="Wiegand S."/>
            <person name="Jogler M."/>
            <person name="Boedeker C."/>
            <person name="Pinto D."/>
            <person name="Vollmers J."/>
            <person name="Rivas-Marin E."/>
            <person name="Kohn T."/>
            <person name="Peeters S.H."/>
            <person name="Heuer A."/>
            <person name="Rast P."/>
            <person name="Oberbeckmann S."/>
            <person name="Bunk B."/>
            <person name="Jeske O."/>
            <person name="Meyerdierks A."/>
            <person name="Storesund J.E."/>
            <person name="Kallscheuer N."/>
            <person name="Luecker S."/>
            <person name="Lage O.M."/>
            <person name="Pohl T."/>
            <person name="Merkel B.J."/>
            <person name="Hornburger P."/>
            <person name="Mueller R.-W."/>
            <person name="Bruemmer F."/>
            <person name="Labrenz M."/>
            <person name="Spormann A.M."/>
            <person name="Op den Camp H."/>
            <person name="Overmann J."/>
            <person name="Amann R."/>
            <person name="Jetten M.S.M."/>
            <person name="Mascher T."/>
            <person name="Medema M.H."/>
            <person name="Devos D.P."/>
            <person name="Kaster A.-K."/>
            <person name="Ovreas L."/>
            <person name="Rohde M."/>
            <person name="Galperin M.Y."/>
            <person name="Jogler C."/>
        </authorList>
    </citation>
    <scope>NUCLEOTIDE SEQUENCE [LARGE SCALE GENOMIC DNA]</scope>
    <source>
        <strain evidence="12 13">Pla85_3_4</strain>
    </source>
</reference>
<dbReference type="AlphaFoldDB" id="A0A518DWF3"/>
<comment type="catalytic activity">
    <reaction evidence="7 10">
        <text>lipid IVA (E. coli) + CMP-3-deoxy-beta-D-manno-octulosonate = alpha-Kdo-(2-&gt;6)-lipid IVA (E. coli) + CMP + H(+)</text>
        <dbReference type="Rhea" id="RHEA:28066"/>
        <dbReference type="ChEBI" id="CHEBI:15378"/>
        <dbReference type="ChEBI" id="CHEBI:58603"/>
        <dbReference type="ChEBI" id="CHEBI:60364"/>
        <dbReference type="ChEBI" id="CHEBI:60377"/>
        <dbReference type="ChEBI" id="CHEBI:85987"/>
        <dbReference type="EC" id="2.4.99.12"/>
    </reaction>
</comment>
<dbReference type="GO" id="GO:0009245">
    <property type="term" value="P:lipid A biosynthetic process"/>
    <property type="evidence" value="ECO:0007669"/>
    <property type="project" value="TreeGrafter"/>
</dbReference>
<protein>
    <recommendedName>
        <fullName evidence="4 10">3-deoxy-D-manno-octulosonic acid transferase</fullName>
        <shortName evidence="10">Kdo transferase</shortName>
        <ecNumber evidence="3 10">2.4.99.12</ecNumber>
    </recommendedName>
    <alternativeName>
        <fullName evidence="6 10">Lipid IV(A) 3-deoxy-D-manno-octulosonic acid transferase</fullName>
    </alternativeName>
</protein>